<dbReference type="OrthoDB" id="3176940at2759"/>
<dbReference type="EMBL" id="LNZH02000139">
    <property type="protein sequence ID" value="OCB90215.1"/>
    <property type="molecule type" value="Genomic_DNA"/>
</dbReference>
<name>A0A9Q5I2F2_SANBA</name>
<gene>
    <name evidence="3" type="ORF">A7U60_g2586</name>
</gene>
<proteinExistence type="predicted"/>
<reference evidence="3" key="1">
    <citation type="submission" date="2016-06" db="EMBL/GenBank/DDBJ databases">
        <title>Draft Genome sequence of the fungus Inonotus baumii.</title>
        <authorList>
            <person name="Zhu H."/>
            <person name="Lin W."/>
        </authorList>
    </citation>
    <scope>NUCLEOTIDE SEQUENCE</scope>
    <source>
        <strain evidence="3">821</strain>
    </source>
</reference>
<dbReference type="AlphaFoldDB" id="A0A9Q5I2F2"/>
<feature type="region of interest" description="Disordered" evidence="1">
    <location>
        <begin position="238"/>
        <end position="264"/>
    </location>
</feature>
<dbReference type="InterPro" id="IPR046520">
    <property type="entry name" value="DUF6697"/>
</dbReference>
<evidence type="ECO:0000259" key="2">
    <source>
        <dbReference type="Pfam" id="PF20411"/>
    </source>
</evidence>
<accession>A0A9Q5I2F2</accession>
<comment type="caution">
    <text evidence="3">The sequence shown here is derived from an EMBL/GenBank/DDBJ whole genome shotgun (WGS) entry which is preliminary data.</text>
</comment>
<protein>
    <recommendedName>
        <fullName evidence="2">DUF6697 domain-containing protein</fullName>
    </recommendedName>
</protein>
<dbReference type="Pfam" id="PF20411">
    <property type="entry name" value="DUF6697"/>
    <property type="match status" value="1"/>
</dbReference>
<feature type="domain" description="DUF6697" evidence="2">
    <location>
        <begin position="90"/>
        <end position="238"/>
    </location>
</feature>
<sequence length="264" mass="30531">MPKTLSSDATHAELESEEATSTLVWRPIKYKLKLGLKGWIVEEIVLPDPYEDNSNSNNLISEDLHDLQSDCPDQQSAAQKMSHLKNIATELKRKPGAPGLYYALRDPARWPNAQELVFIRYGANRWNFMGIYSIIKSQQLSAKEFQSLSPKVQDTWFSNIWSHKWGDYTLAAIYLRKHQHAEPTDMEVEYYAKKKAALIHRKVTSNNVKQAFLSGAEKINVWTMKCIGYDEELKKRLIPAQSRQQRKRKASEDGRSRVSKHRRI</sequence>
<evidence type="ECO:0000256" key="1">
    <source>
        <dbReference type="SAM" id="MobiDB-lite"/>
    </source>
</evidence>
<organism evidence="3 4">
    <name type="scientific">Sanghuangporus baumii</name>
    <name type="common">Phellinus baumii</name>
    <dbReference type="NCBI Taxonomy" id="108892"/>
    <lineage>
        <taxon>Eukaryota</taxon>
        <taxon>Fungi</taxon>
        <taxon>Dikarya</taxon>
        <taxon>Basidiomycota</taxon>
        <taxon>Agaricomycotina</taxon>
        <taxon>Agaricomycetes</taxon>
        <taxon>Hymenochaetales</taxon>
        <taxon>Hymenochaetaceae</taxon>
        <taxon>Sanghuangporus</taxon>
    </lineage>
</organism>
<evidence type="ECO:0000313" key="3">
    <source>
        <dbReference type="EMBL" id="OCB90215.1"/>
    </source>
</evidence>
<keyword evidence="4" id="KW-1185">Reference proteome</keyword>
<evidence type="ECO:0000313" key="4">
    <source>
        <dbReference type="Proteomes" id="UP000757232"/>
    </source>
</evidence>
<dbReference type="Proteomes" id="UP000757232">
    <property type="component" value="Unassembled WGS sequence"/>
</dbReference>